<evidence type="ECO:0000313" key="5">
    <source>
        <dbReference type="Proteomes" id="UP000324632"/>
    </source>
</evidence>
<dbReference type="PANTHER" id="PTHR21063">
    <property type="entry name" value="LFA-3"/>
    <property type="match status" value="1"/>
</dbReference>
<keyword evidence="1" id="KW-0812">Transmembrane</keyword>
<comment type="caution">
    <text evidence="4">The sequence shown here is derived from an EMBL/GenBank/DDBJ whole genome shotgun (WGS) entry which is preliminary data.</text>
</comment>
<protein>
    <recommendedName>
        <fullName evidence="3">Immunoglobulin domain-containing protein</fullName>
    </recommendedName>
</protein>
<dbReference type="Proteomes" id="UP000324632">
    <property type="component" value="Chromosome 14"/>
</dbReference>
<dbReference type="SUPFAM" id="SSF48726">
    <property type="entry name" value="Immunoglobulin"/>
    <property type="match status" value="7"/>
</dbReference>
<dbReference type="InterPro" id="IPR003599">
    <property type="entry name" value="Ig_sub"/>
</dbReference>
<keyword evidence="5" id="KW-1185">Reference proteome</keyword>
<dbReference type="SMART" id="SM00409">
    <property type="entry name" value="IG"/>
    <property type="match status" value="7"/>
</dbReference>
<dbReference type="EMBL" id="SOYY01000014">
    <property type="protein sequence ID" value="KAA0711802.1"/>
    <property type="molecule type" value="Genomic_DNA"/>
</dbReference>
<proteinExistence type="predicted"/>
<dbReference type="InterPro" id="IPR036179">
    <property type="entry name" value="Ig-like_dom_sf"/>
</dbReference>
<evidence type="ECO:0000256" key="1">
    <source>
        <dbReference type="SAM" id="Phobius"/>
    </source>
</evidence>
<evidence type="ECO:0000313" key="4">
    <source>
        <dbReference type="EMBL" id="KAA0711802.1"/>
    </source>
</evidence>
<reference evidence="4 5" key="1">
    <citation type="journal article" date="2019" name="Mol. Ecol. Resour.">
        <title>Chromosome-level genome assembly of Triplophysa tibetana, a fish adapted to the harsh high-altitude environment of the Tibetan Plateau.</title>
        <authorList>
            <person name="Yang X."/>
            <person name="Liu H."/>
            <person name="Ma Z."/>
            <person name="Zou Y."/>
            <person name="Zou M."/>
            <person name="Mao Y."/>
            <person name="Li X."/>
            <person name="Wang H."/>
            <person name="Chen T."/>
            <person name="Wang W."/>
            <person name="Yang R."/>
        </authorList>
    </citation>
    <scope>NUCLEOTIDE SEQUENCE [LARGE SCALE GENOMIC DNA]</scope>
    <source>
        <strain evidence="4">TTIB1903HZAU</strain>
        <tissue evidence="4">Muscle</tissue>
    </source>
</reference>
<sequence length="769" mass="87019">MKNLSLLLCSLLLNGVFGDTEVKVSVKEGDPVTLNIKPEDIKEAEDLVWRFNGTYIAKINLQETGSQPVYSNGRFGDRLNLERQTGSLTITNIRSQHSGEYKLEIKRTQSTYKTFIVSVSVKSESVSVDVGSDFRLCHDITDIQRDDVIEWAIEGTPIAHSQREPNIVSNRFSGRLSLKMSGCLIINNFRSKDSGLYDVNITGSKHIIHKNFNVTGVFGDEVKVSVKEGDSVTLKIKPEDINGAVELAWRFKDTIIAEIDLQSKYKPAPQYPDKQIFRHRLNLERQTGFLTITNITSQHSGEYHLEIISSSDIKHKTFIVSVSERPLSAGQVIGIICAILVVFAVVGVIAYRRNKYKQQKQKVTVMTVPEGQSVTLESKPQSGVIEWSFRDKVIASFNKNNSDKERLIDRRQVDDQTGSLIIINIRTEDAGLYKVKISSSSRLKSFLQFITGGGPSYRQFNVIVTERIKTVMMGGFVTLETGFTEIRKYDKIQWTFENEKTIIAEMTVGTKPSYDSTDERFTDRLIMDSGTGDLTILAITTELSGVYKAQIISSRGSKERDYRVAISVIAYEGESVTLNTESKIQRDSEIKWISQDETILVTGKNGDDNETKDTDERFRDRVKMNHQTGDLTITKLRKTDAGLYTFQQINSHRKISCRIFSVCVRERVKSVELTGSVTLETGVTEIQRGDVIQWRFRGEETPIAEMTGDTEPSYVSTDERFRNRLKMNTETGDLTITDFTVKFFGVYKALISSSRETEYRTYWVIMSGE</sequence>
<dbReference type="AlphaFoldDB" id="A0A5A9NP88"/>
<feature type="domain" description="Immunoglobulin" evidence="3">
    <location>
        <begin position="221"/>
        <end position="323"/>
    </location>
</feature>
<name>A0A5A9NP88_9TELE</name>
<accession>A0A5A9NP88</accession>
<dbReference type="InterPro" id="IPR013783">
    <property type="entry name" value="Ig-like_fold"/>
</dbReference>
<keyword evidence="1" id="KW-1133">Transmembrane helix</keyword>
<dbReference type="Pfam" id="PF07686">
    <property type="entry name" value="V-set"/>
    <property type="match status" value="1"/>
</dbReference>
<feature type="domain" description="Immunoglobulin" evidence="3">
    <location>
        <begin position="466"/>
        <end position="567"/>
    </location>
</feature>
<feature type="transmembrane region" description="Helical" evidence="1">
    <location>
        <begin position="332"/>
        <end position="351"/>
    </location>
</feature>
<feature type="domain" description="Immunoglobulin" evidence="3">
    <location>
        <begin position="363"/>
        <end position="465"/>
    </location>
</feature>
<gene>
    <name evidence="4" type="ORF">E1301_Tti019117</name>
</gene>
<keyword evidence="2" id="KW-0732">Signal</keyword>
<feature type="domain" description="Immunoglobulin" evidence="3">
    <location>
        <begin position="123"/>
        <end position="217"/>
    </location>
</feature>
<feature type="chain" id="PRO_5022753774" description="Immunoglobulin domain-containing protein" evidence="2">
    <location>
        <begin position="19"/>
        <end position="769"/>
    </location>
</feature>
<dbReference type="InterPro" id="IPR013106">
    <property type="entry name" value="Ig_V-set"/>
</dbReference>
<keyword evidence="1" id="KW-0472">Membrane</keyword>
<feature type="domain" description="Immunoglobulin" evidence="3">
    <location>
        <begin position="568"/>
        <end position="665"/>
    </location>
</feature>
<dbReference type="PANTHER" id="PTHR21063:SF4">
    <property type="entry name" value="CD48 ANTIGEN-RELATED"/>
    <property type="match status" value="1"/>
</dbReference>
<feature type="signal peptide" evidence="2">
    <location>
        <begin position="1"/>
        <end position="18"/>
    </location>
</feature>
<feature type="domain" description="Immunoglobulin" evidence="3">
    <location>
        <begin position="21"/>
        <end position="122"/>
    </location>
</feature>
<feature type="domain" description="Immunoglobulin" evidence="3">
    <location>
        <begin position="666"/>
        <end position="767"/>
    </location>
</feature>
<organism evidence="4 5">
    <name type="scientific">Triplophysa tibetana</name>
    <dbReference type="NCBI Taxonomy" id="1572043"/>
    <lineage>
        <taxon>Eukaryota</taxon>
        <taxon>Metazoa</taxon>
        <taxon>Chordata</taxon>
        <taxon>Craniata</taxon>
        <taxon>Vertebrata</taxon>
        <taxon>Euteleostomi</taxon>
        <taxon>Actinopterygii</taxon>
        <taxon>Neopterygii</taxon>
        <taxon>Teleostei</taxon>
        <taxon>Ostariophysi</taxon>
        <taxon>Cypriniformes</taxon>
        <taxon>Nemacheilidae</taxon>
        <taxon>Triplophysa</taxon>
    </lineage>
</organism>
<dbReference type="Gene3D" id="2.60.40.10">
    <property type="entry name" value="Immunoglobulins"/>
    <property type="match status" value="7"/>
</dbReference>
<evidence type="ECO:0000256" key="2">
    <source>
        <dbReference type="SAM" id="SignalP"/>
    </source>
</evidence>
<evidence type="ECO:0000259" key="3">
    <source>
        <dbReference type="SMART" id="SM00409"/>
    </source>
</evidence>